<dbReference type="EMBL" id="CYRY02041484">
    <property type="protein sequence ID" value="VCX31475.1"/>
    <property type="molecule type" value="Genomic_DNA"/>
</dbReference>
<keyword evidence="3" id="KW-1185">Reference proteome</keyword>
<accession>A0A9X9M3X5</accession>
<evidence type="ECO:0000313" key="2">
    <source>
        <dbReference type="EMBL" id="VCX31475.1"/>
    </source>
</evidence>
<name>A0A9X9M3X5_GULGU</name>
<dbReference type="Proteomes" id="UP000269945">
    <property type="component" value="Unassembled WGS sequence"/>
</dbReference>
<sequence>RLTTLFLQERRAPSPPGRWSAWGSEAGSPPRWPFHAEPTRSPRSWSTRPRRGKMGYMNQLVLSGTVPHRSLRITLELPLGGRCENTPVHSMSIVKRLQGPLVSWFWADSEKHQGYNIAPSLQKDINEEIQFIR</sequence>
<comment type="caution">
    <text evidence="2">The sequence shown here is derived from an EMBL/GenBank/DDBJ whole genome shotgun (WGS) entry which is preliminary data.</text>
</comment>
<dbReference type="AlphaFoldDB" id="A0A9X9M3X5"/>
<protein>
    <submittedName>
        <fullName evidence="2">Uncharacterized protein</fullName>
    </submittedName>
</protein>
<gene>
    <name evidence="2" type="ORF">BN2614_LOCUS1</name>
</gene>
<feature type="non-terminal residue" evidence="2">
    <location>
        <position position="1"/>
    </location>
</feature>
<evidence type="ECO:0000256" key="1">
    <source>
        <dbReference type="SAM" id="MobiDB-lite"/>
    </source>
</evidence>
<evidence type="ECO:0000313" key="3">
    <source>
        <dbReference type="Proteomes" id="UP000269945"/>
    </source>
</evidence>
<proteinExistence type="predicted"/>
<reference evidence="2 3" key="1">
    <citation type="submission" date="2018-10" db="EMBL/GenBank/DDBJ databases">
        <authorList>
            <person name="Ekblom R."/>
            <person name="Jareborg N."/>
        </authorList>
    </citation>
    <scope>NUCLEOTIDE SEQUENCE [LARGE SCALE GENOMIC DNA]</scope>
    <source>
        <tissue evidence="2">Muscle</tissue>
    </source>
</reference>
<organism evidence="2 3">
    <name type="scientific">Gulo gulo</name>
    <name type="common">Wolverine</name>
    <name type="synonym">Gluton</name>
    <dbReference type="NCBI Taxonomy" id="48420"/>
    <lineage>
        <taxon>Eukaryota</taxon>
        <taxon>Metazoa</taxon>
        <taxon>Chordata</taxon>
        <taxon>Craniata</taxon>
        <taxon>Vertebrata</taxon>
        <taxon>Euteleostomi</taxon>
        <taxon>Mammalia</taxon>
        <taxon>Eutheria</taxon>
        <taxon>Laurasiatheria</taxon>
        <taxon>Carnivora</taxon>
        <taxon>Caniformia</taxon>
        <taxon>Musteloidea</taxon>
        <taxon>Mustelidae</taxon>
        <taxon>Guloninae</taxon>
        <taxon>Gulo</taxon>
    </lineage>
</organism>
<feature type="region of interest" description="Disordered" evidence="1">
    <location>
        <begin position="11"/>
        <end position="51"/>
    </location>
</feature>